<comment type="caution">
    <text evidence="2">The sequence shown here is derived from an EMBL/GenBank/DDBJ whole genome shotgun (WGS) entry which is preliminary data.</text>
</comment>
<reference evidence="4 5" key="1">
    <citation type="journal article" date="2020" name="Nat. Food">
        <title>A phased Vanilla planifolia genome enables genetic improvement of flavour and production.</title>
        <authorList>
            <person name="Hasing T."/>
            <person name="Tang H."/>
            <person name="Brym M."/>
            <person name="Khazi F."/>
            <person name="Huang T."/>
            <person name="Chambers A.H."/>
        </authorList>
    </citation>
    <scope>NUCLEOTIDE SEQUENCE [LARGE SCALE GENOMIC DNA]</scope>
    <source>
        <tissue evidence="2">Leaf</tissue>
    </source>
</reference>
<keyword evidence="4" id="KW-1185">Reference proteome</keyword>
<evidence type="ECO:0000313" key="5">
    <source>
        <dbReference type="Proteomes" id="UP000639772"/>
    </source>
</evidence>
<dbReference type="AlphaFoldDB" id="A0A835UVY3"/>
<gene>
    <name evidence="3" type="ORF">HPP92_015056</name>
    <name evidence="2" type="ORF">HPP92_015568</name>
</gene>
<name>A0A835UVY3_VANPL</name>
<evidence type="ECO:0000313" key="4">
    <source>
        <dbReference type="Proteomes" id="UP000636800"/>
    </source>
</evidence>
<dbReference type="Proteomes" id="UP000639772">
    <property type="component" value="Chromosome 7"/>
</dbReference>
<proteinExistence type="predicted"/>
<evidence type="ECO:0000313" key="3">
    <source>
        <dbReference type="EMBL" id="KAG0475370.1"/>
    </source>
</evidence>
<protein>
    <submittedName>
        <fullName evidence="2">Uncharacterized protein</fullName>
    </submittedName>
</protein>
<accession>A0A835UVY3</accession>
<sequence length="87" mass="9776">MATTFLASCTRETKTVKEEKRNARGHVLHVFWMNPRTTSGGYDEIHRRWHLEGMDISEEMKENGDGLGVGRRGVDLSDTDVGDGLRG</sequence>
<dbReference type="EMBL" id="JADCNM010000007">
    <property type="protein sequence ID" value="KAG0475370.1"/>
    <property type="molecule type" value="Genomic_DNA"/>
</dbReference>
<feature type="region of interest" description="Disordered" evidence="1">
    <location>
        <begin position="60"/>
        <end position="87"/>
    </location>
</feature>
<dbReference type="EMBL" id="JADCNL010000007">
    <property type="protein sequence ID" value="KAG0473711.1"/>
    <property type="molecule type" value="Genomic_DNA"/>
</dbReference>
<evidence type="ECO:0000313" key="2">
    <source>
        <dbReference type="EMBL" id="KAG0473711.1"/>
    </source>
</evidence>
<organism evidence="2 4">
    <name type="scientific">Vanilla planifolia</name>
    <name type="common">Vanilla</name>
    <dbReference type="NCBI Taxonomy" id="51239"/>
    <lineage>
        <taxon>Eukaryota</taxon>
        <taxon>Viridiplantae</taxon>
        <taxon>Streptophyta</taxon>
        <taxon>Embryophyta</taxon>
        <taxon>Tracheophyta</taxon>
        <taxon>Spermatophyta</taxon>
        <taxon>Magnoliopsida</taxon>
        <taxon>Liliopsida</taxon>
        <taxon>Asparagales</taxon>
        <taxon>Orchidaceae</taxon>
        <taxon>Vanilloideae</taxon>
        <taxon>Vanilleae</taxon>
        <taxon>Vanilla</taxon>
    </lineage>
</organism>
<evidence type="ECO:0000256" key="1">
    <source>
        <dbReference type="SAM" id="MobiDB-lite"/>
    </source>
</evidence>
<dbReference type="Proteomes" id="UP000636800">
    <property type="component" value="Chromosome 7"/>
</dbReference>